<dbReference type="InterPro" id="IPR011330">
    <property type="entry name" value="Glyco_hydro/deAcase_b/a-brl"/>
</dbReference>
<sequence length="330" mass="36865">MPPFMYSVARPLLSWLVNTQYRQAECALPILMYHRILEQPDPLQPQVPDARQLAMQLKALGDHFTVLPLHEAAIRLRDGTLPRAAACITFDDGYRDNHDIAWPMLRRAGMPASIFVATGFLDRGRMFNDTVIEAVRRLPTGRHELSAFGIGPFELSDLASRRVLIRKLTHALKYLSTARRDTLCDQLIHMADGALPDTVMMTREQVRSLARQGVDIGGHTVNHPILASLDPEDAAHEIITNRDELTTITDQRPCTFAYPNGKPDQDYTRHHAALVASAGYEVAVSTAVGVATSQSDRHQLPRFVVNEPDAIRTVARMWRMGRFRGAACAT</sequence>
<evidence type="ECO:0000256" key="1">
    <source>
        <dbReference type="ARBA" id="ARBA00004613"/>
    </source>
</evidence>
<keyword evidence="2" id="KW-0732">Signal</keyword>
<comment type="caution">
    <text evidence="4">The sequence shown here is derived from an EMBL/GenBank/DDBJ whole genome shotgun (WGS) entry which is preliminary data.</text>
</comment>
<dbReference type="PANTHER" id="PTHR34216">
    <property type="match status" value="1"/>
</dbReference>
<dbReference type="PROSITE" id="PS51677">
    <property type="entry name" value="NODB"/>
    <property type="match status" value="1"/>
</dbReference>
<name>A0A318H320_9BURK</name>
<dbReference type="EMBL" id="QJJS01000003">
    <property type="protein sequence ID" value="PXW97927.1"/>
    <property type="molecule type" value="Genomic_DNA"/>
</dbReference>
<accession>A0A318H320</accession>
<dbReference type="GO" id="GO:0005576">
    <property type="term" value="C:extracellular region"/>
    <property type="evidence" value="ECO:0007669"/>
    <property type="project" value="UniProtKB-SubCell"/>
</dbReference>
<reference evidence="4 5" key="1">
    <citation type="submission" date="2018-05" db="EMBL/GenBank/DDBJ databases">
        <title>Genomic Encyclopedia of Type Strains, Phase IV (KMG-IV): sequencing the most valuable type-strain genomes for metagenomic binning, comparative biology and taxonomic classification.</title>
        <authorList>
            <person name="Goeker M."/>
        </authorList>
    </citation>
    <scope>NUCLEOTIDE SEQUENCE [LARGE SCALE GENOMIC DNA]</scope>
    <source>
        <strain evidence="4 5">DSM 566</strain>
    </source>
</reference>
<dbReference type="Gene3D" id="3.20.20.370">
    <property type="entry name" value="Glycoside hydrolase/deacetylase"/>
    <property type="match status" value="1"/>
</dbReference>
<evidence type="ECO:0000313" key="5">
    <source>
        <dbReference type="Proteomes" id="UP000247811"/>
    </source>
</evidence>
<dbReference type="GO" id="GO:0005975">
    <property type="term" value="P:carbohydrate metabolic process"/>
    <property type="evidence" value="ECO:0007669"/>
    <property type="project" value="InterPro"/>
</dbReference>
<dbReference type="InterPro" id="IPR002509">
    <property type="entry name" value="NODB_dom"/>
</dbReference>
<dbReference type="Proteomes" id="UP000247811">
    <property type="component" value="Unassembled WGS sequence"/>
</dbReference>
<comment type="subcellular location">
    <subcellularLocation>
        <location evidence="1">Secreted</location>
    </subcellularLocation>
</comment>
<dbReference type="InterPro" id="IPR051398">
    <property type="entry name" value="Polysacch_Deacetylase"/>
</dbReference>
<organism evidence="4 5">
    <name type="scientific">Sphaerotilus hippei</name>
    <dbReference type="NCBI Taxonomy" id="744406"/>
    <lineage>
        <taxon>Bacteria</taxon>
        <taxon>Pseudomonadati</taxon>
        <taxon>Pseudomonadota</taxon>
        <taxon>Betaproteobacteria</taxon>
        <taxon>Burkholderiales</taxon>
        <taxon>Sphaerotilaceae</taxon>
        <taxon>Sphaerotilus</taxon>
    </lineage>
</organism>
<gene>
    <name evidence="4" type="ORF">C7444_10318</name>
</gene>
<evidence type="ECO:0000313" key="4">
    <source>
        <dbReference type="EMBL" id="PXW97927.1"/>
    </source>
</evidence>
<dbReference type="OrthoDB" id="9814639at2"/>
<dbReference type="Pfam" id="PF01522">
    <property type="entry name" value="Polysacc_deac_1"/>
    <property type="match status" value="1"/>
</dbReference>
<protein>
    <submittedName>
        <fullName evidence="4">Polysaccharide deacetylase</fullName>
    </submittedName>
</protein>
<evidence type="ECO:0000259" key="3">
    <source>
        <dbReference type="PROSITE" id="PS51677"/>
    </source>
</evidence>
<keyword evidence="5" id="KW-1185">Reference proteome</keyword>
<proteinExistence type="predicted"/>
<dbReference type="SUPFAM" id="SSF88713">
    <property type="entry name" value="Glycoside hydrolase/deacetylase"/>
    <property type="match status" value="1"/>
</dbReference>
<dbReference type="GO" id="GO:0016810">
    <property type="term" value="F:hydrolase activity, acting on carbon-nitrogen (but not peptide) bonds"/>
    <property type="evidence" value="ECO:0007669"/>
    <property type="project" value="InterPro"/>
</dbReference>
<evidence type="ECO:0000256" key="2">
    <source>
        <dbReference type="ARBA" id="ARBA00022729"/>
    </source>
</evidence>
<feature type="domain" description="NodB homology" evidence="3">
    <location>
        <begin position="84"/>
        <end position="330"/>
    </location>
</feature>
<dbReference type="PANTHER" id="PTHR34216:SF3">
    <property type="entry name" value="POLY-BETA-1,6-N-ACETYL-D-GLUCOSAMINE N-DEACETYLASE"/>
    <property type="match status" value="1"/>
</dbReference>
<dbReference type="CDD" id="cd10918">
    <property type="entry name" value="CE4_NodB_like_5s_6s"/>
    <property type="match status" value="1"/>
</dbReference>
<dbReference type="AlphaFoldDB" id="A0A318H320"/>